<dbReference type="PANTHER" id="PTHR46796">
    <property type="entry name" value="HTH-TYPE TRANSCRIPTIONAL ACTIVATOR RHAS-RELATED"/>
    <property type="match status" value="1"/>
</dbReference>
<proteinExistence type="predicted"/>
<dbReference type="InterPro" id="IPR018060">
    <property type="entry name" value="HTH_AraC"/>
</dbReference>
<reference evidence="5 6" key="1">
    <citation type="submission" date="2017-10" db="EMBL/GenBank/DDBJ databases">
        <title>Whole genome sequencing of members of genus Pseudoxanthomonas.</title>
        <authorList>
            <person name="Kumar S."/>
            <person name="Bansal K."/>
            <person name="Kaur A."/>
            <person name="Patil P."/>
            <person name="Sharma S."/>
            <person name="Patil P.B."/>
        </authorList>
    </citation>
    <scope>NUCLEOTIDE SEQUENCE [LARGE SCALE GENOMIC DNA]</scope>
    <source>
        <strain evidence="5 6">DSM 17109</strain>
    </source>
</reference>
<dbReference type="Pfam" id="PF12833">
    <property type="entry name" value="HTH_18"/>
    <property type="match status" value="1"/>
</dbReference>
<keyword evidence="1" id="KW-0805">Transcription regulation</keyword>
<sequence length="297" mass="31760">MFMAATIEAAAPAALEKPAIARGLRHGGRGDHNGPMPAALARSSVTTARADARPVVAWTVSEYPRDRQRVAIPQVEAQLVARFGPTLPDGVDVHAMGPRTQVHRKFIRGGQRAVIARLRPGTYEAAIGISATELQGAPVPLEALWSPAHVQRLREHLASATDTQAAGALLESAVSSRAARQPTLDTAPVFLSAALEQLQHASLGQVARELGISERHLRRVLHDALGLSPKTYARLTRFAQAVRAAQSAATLNWSAIAADTGYYDQAHLIADFHAIAGTTPRRLLEELREHDGEIAGV</sequence>
<evidence type="ECO:0000256" key="2">
    <source>
        <dbReference type="ARBA" id="ARBA00023125"/>
    </source>
</evidence>
<accession>A0ABQ6ZDU9</accession>
<evidence type="ECO:0000256" key="1">
    <source>
        <dbReference type="ARBA" id="ARBA00023015"/>
    </source>
</evidence>
<dbReference type="SMART" id="SM00342">
    <property type="entry name" value="HTH_ARAC"/>
    <property type="match status" value="1"/>
</dbReference>
<dbReference type="EMBL" id="PDWW01000028">
    <property type="protein sequence ID" value="KAF1723439.1"/>
    <property type="molecule type" value="Genomic_DNA"/>
</dbReference>
<evidence type="ECO:0000259" key="4">
    <source>
        <dbReference type="PROSITE" id="PS01124"/>
    </source>
</evidence>
<evidence type="ECO:0000313" key="6">
    <source>
        <dbReference type="Proteomes" id="UP000781710"/>
    </source>
</evidence>
<evidence type="ECO:0000256" key="3">
    <source>
        <dbReference type="ARBA" id="ARBA00023163"/>
    </source>
</evidence>
<feature type="domain" description="HTH araC/xylS-type" evidence="4">
    <location>
        <begin position="185"/>
        <end position="286"/>
    </location>
</feature>
<dbReference type="PROSITE" id="PS01124">
    <property type="entry name" value="HTH_ARAC_FAMILY_2"/>
    <property type="match status" value="1"/>
</dbReference>
<gene>
    <name evidence="5" type="ORF">CSC78_16160</name>
</gene>
<dbReference type="InterPro" id="IPR050204">
    <property type="entry name" value="AraC_XylS_family_regulators"/>
</dbReference>
<name>A0ABQ6ZDU9_9GAMM</name>
<keyword evidence="2" id="KW-0238">DNA-binding</keyword>
<dbReference type="Proteomes" id="UP000781710">
    <property type="component" value="Unassembled WGS sequence"/>
</dbReference>
<dbReference type="Gene3D" id="1.10.10.60">
    <property type="entry name" value="Homeodomain-like"/>
    <property type="match status" value="1"/>
</dbReference>
<protein>
    <submittedName>
        <fullName evidence="5">AraC family transcriptional regulator</fullName>
    </submittedName>
</protein>
<comment type="caution">
    <text evidence="5">The sequence shown here is derived from an EMBL/GenBank/DDBJ whole genome shotgun (WGS) entry which is preliminary data.</text>
</comment>
<evidence type="ECO:0000313" key="5">
    <source>
        <dbReference type="EMBL" id="KAF1723439.1"/>
    </source>
</evidence>
<organism evidence="5 6">
    <name type="scientific">Pseudoxanthomonas japonensis</name>
    <dbReference type="NCBI Taxonomy" id="69284"/>
    <lineage>
        <taxon>Bacteria</taxon>
        <taxon>Pseudomonadati</taxon>
        <taxon>Pseudomonadota</taxon>
        <taxon>Gammaproteobacteria</taxon>
        <taxon>Lysobacterales</taxon>
        <taxon>Lysobacteraceae</taxon>
        <taxon>Pseudoxanthomonas</taxon>
    </lineage>
</organism>
<keyword evidence="3" id="KW-0804">Transcription</keyword>
<dbReference type="PANTHER" id="PTHR46796:SF15">
    <property type="entry name" value="BLL1074 PROTEIN"/>
    <property type="match status" value="1"/>
</dbReference>
<keyword evidence="6" id="KW-1185">Reference proteome</keyword>